<feature type="compositionally biased region" description="Low complexity" evidence="1">
    <location>
        <begin position="84"/>
        <end position="94"/>
    </location>
</feature>
<evidence type="ECO:0000256" key="1">
    <source>
        <dbReference type="SAM" id="MobiDB-lite"/>
    </source>
</evidence>
<accession>A0AAV1WBQ0</accession>
<proteinExistence type="predicted"/>
<reference evidence="2 3" key="1">
    <citation type="submission" date="2024-03" db="EMBL/GenBank/DDBJ databases">
        <authorList>
            <person name="Martinez-Hernandez J."/>
        </authorList>
    </citation>
    <scope>NUCLEOTIDE SEQUENCE [LARGE SCALE GENOMIC DNA]</scope>
</reference>
<name>A0AAV1WBQ0_LUPLU</name>
<organism evidence="2 3">
    <name type="scientific">Lupinus luteus</name>
    <name type="common">European yellow lupine</name>
    <dbReference type="NCBI Taxonomy" id="3873"/>
    <lineage>
        <taxon>Eukaryota</taxon>
        <taxon>Viridiplantae</taxon>
        <taxon>Streptophyta</taxon>
        <taxon>Embryophyta</taxon>
        <taxon>Tracheophyta</taxon>
        <taxon>Spermatophyta</taxon>
        <taxon>Magnoliopsida</taxon>
        <taxon>eudicotyledons</taxon>
        <taxon>Gunneridae</taxon>
        <taxon>Pentapetalae</taxon>
        <taxon>rosids</taxon>
        <taxon>fabids</taxon>
        <taxon>Fabales</taxon>
        <taxon>Fabaceae</taxon>
        <taxon>Papilionoideae</taxon>
        <taxon>50 kb inversion clade</taxon>
        <taxon>genistoids sensu lato</taxon>
        <taxon>core genistoids</taxon>
        <taxon>Genisteae</taxon>
        <taxon>Lupinus</taxon>
    </lineage>
</organism>
<feature type="region of interest" description="Disordered" evidence="1">
    <location>
        <begin position="81"/>
        <end position="100"/>
    </location>
</feature>
<evidence type="ECO:0000313" key="3">
    <source>
        <dbReference type="Proteomes" id="UP001497480"/>
    </source>
</evidence>
<dbReference type="EMBL" id="CAXHTB010000005">
    <property type="protein sequence ID" value="CAL0306710.1"/>
    <property type="molecule type" value="Genomic_DNA"/>
</dbReference>
<dbReference type="Proteomes" id="UP001497480">
    <property type="component" value="Unassembled WGS sequence"/>
</dbReference>
<keyword evidence="3" id="KW-1185">Reference proteome</keyword>
<dbReference type="AlphaFoldDB" id="A0AAV1WBQ0"/>
<evidence type="ECO:0000313" key="2">
    <source>
        <dbReference type="EMBL" id="CAL0306710.1"/>
    </source>
</evidence>
<gene>
    <name evidence="2" type="ORF">LLUT_LOCUS7770</name>
</gene>
<sequence length="177" mass="20512">MYHIWIIINPNLCPSIARKKRKCALRDKGINYSRLKMQQSSSLKSQLQKSTPMEMSRTPLSQICLNSINQRDQCYGLLKSNEASSSTSHTQPSSIPEDTRKMRFINPTSLGINLMNRYGTIYEDEPNKIVDKCKENLLHYSSSKSYSHHLLHTNNEDDDNSDIDMEGIHLFFYYCIK</sequence>
<protein>
    <submittedName>
        <fullName evidence="2">Uncharacterized protein</fullName>
    </submittedName>
</protein>
<comment type="caution">
    <text evidence="2">The sequence shown here is derived from an EMBL/GenBank/DDBJ whole genome shotgun (WGS) entry which is preliminary data.</text>
</comment>